<dbReference type="Proteomes" id="UP001164250">
    <property type="component" value="Chromosome 7"/>
</dbReference>
<dbReference type="EMBL" id="CM047903">
    <property type="protein sequence ID" value="KAJ0093448.1"/>
    <property type="molecule type" value="Genomic_DNA"/>
</dbReference>
<gene>
    <name evidence="1" type="ORF">Patl1_24908</name>
</gene>
<reference evidence="2" key="1">
    <citation type="journal article" date="2023" name="G3 (Bethesda)">
        <title>Genome assembly and association tests identify interacting loci associated with vigor, precocity, and sex in interspecific pistachio rootstocks.</title>
        <authorList>
            <person name="Palmer W."/>
            <person name="Jacygrad E."/>
            <person name="Sagayaradj S."/>
            <person name="Cavanaugh K."/>
            <person name="Han R."/>
            <person name="Bertier L."/>
            <person name="Beede B."/>
            <person name="Kafkas S."/>
            <person name="Golino D."/>
            <person name="Preece J."/>
            <person name="Michelmore R."/>
        </authorList>
    </citation>
    <scope>NUCLEOTIDE SEQUENCE [LARGE SCALE GENOMIC DNA]</scope>
</reference>
<sequence>MVPQFKELSTISLKLFERSLIEKLGESHQRAAKGMQAIIESVAAAKRVHLIDLEIRTGEQCMLLMQALATQHEPQVKLLTITGSWNNIEA</sequence>
<protein>
    <submittedName>
        <fullName evidence="1">Uncharacterized protein</fullName>
    </submittedName>
</protein>
<evidence type="ECO:0000313" key="2">
    <source>
        <dbReference type="Proteomes" id="UP001164250"/>
    </source>
</evidence>
<accession>A0ACC1B3D8</accession>
<keyword evidence="2" id="KW-1185">Reference proteome</keyword>
<evidence type="ECO:0000313" key="1">
    <source>
        <dbReference type="EMBL" id="KAJ0093448.1"/>
    </source>
</evidence>
<name>A0ACC1B3D8_9ROSI</name>
<organism evidence="1 2">
    <name type="scientific">Pistacia atlantica</name>
    <dbReference type="NCBI Taxonomy" id="434234"/>
    <lineage>
        <taxon>Eukaryota</taxon>
        <taxon>Viridiplantae</taxon>
        <taxon>Streptophyta</taxon>
        <taxon>Embryophyta</taxon>
        <taxon>Tracheophyta</taxon>
        <taxon>Spermatophyta</taxon>
        <taxon>Magnoliopsida</taxon>
        <taxon>eudicotyledons</taxon>
        <taxon>Gunneridae</taxon>
        <taxon>Pentapetalae</taxon>
        <taxon>rosids</taxon>
        <taxon>malvids</taxon>
        <taxon>Sapindales</taxon>
        <taxon>Anacardiaceae</taxon>
        <taxon>Pistacia</taxon>
    </lineage>
</organism>
<proteinExistence type="predicted"/>
<comment type="caution">
    <text evidence="1">The sequence shown here is derived from an EMBL/GenBank/DDBJ whole genome shotgun (WGS) entry which is preliminary data.</text>
</comment>